<accession>A0ABQ3LV98</accession>
<name>A0ABQ3LV98_9PSEU</name>
<dbReference type="RefSeq" id="WP_191257333.1">
    <property type="nucleotide sequence ID" value="NZ_BNAY01000006.1"/>
</dbReference>
<dbReference type="Proteomes" id="UP000635387">
    <property type="component" value="Unassembled WGS sequence"/>
</dbReference>
<keyword evidence="2" id="KW-1185">Reference proteome</keyword>
<reference evidence="2" key="1">
    <citation type="journal article" date="2019" name="Int. J. Syst. Evol. Microbiol.">
        <title>The Global Catalogue of Microorganisms (GCM) 10K type strain sequencing project: providing services to taxonomists for standard genome sequencing and annotation.</title>
        <authorList>
            <consortium name="The Broad Institute Genomics Platform"/>
            <consortium name="The Broad Institute Genome Sequencing Center for Infectious Disease"/>
            <person name="Wu L."/>
            <person name="Ma J."/>
        </authorList>
    </citation>
    <scope>NUCLEOTIDE SEQUENCE [LARGE SCALE GENOMIC DNA]</scope>
    <source>
        <strain evidence="2">CGMCC 4.7683</strain>
    </source>
</reference>
<protein>
    <submittedName>
        <fullName evidence="1">Uncharacterized protein</fullName>
    </submittedName>
</protein>
<comment type="caution">
    <text evidence="1">The sequence shown here is derived from an EMBL/GenBank/DDBJ whole genome shotgun (WGS) entry which is preliminary data.</text>
</comment>
<evidence type="ECO:0000313" key="2">
    <source>
        <dbReference type="Proteomes" id="UP000635387"/>
    </source>
</evidence>
<sequence length="66" mass="7503">MARKKTEGEQIGDRVVHTLLSGMRAKDRQAVLGELTPAERQEVLESELDGRIAQWDQTHETKWGES</sequence>
<evidence type="ECO:0000313" key="1">
    <source>
        <dbReference type="EMBL" id="GHH27063.1"/>
    </source>
</evidence>
<gene>
    <name evidence="1" type="ORF">GCM10017790_55580</name>
</gene>
<dbReference type="EMBL" id="BNAY01000006">
    <property type="protein sequence ID" value="GHH27063.1"/>
    <property type="molecule type" value="Genomic_DNA"/>
</dbReference>
<organism evidence="1 2">
    <name type="scientific">Amycolatopsis oliviviridis</name>
    <dbReference type="NCBI Taxonomy" id="1471590"/>
    <lineage>
        <taxon>Bacteria</taxon>
        <taxon>Bacillati</taxon>
        <taxon>Actinomycetota</taxon>
        <taxon>Actinomycetes</taxon>
        <taxon>Pseudonocardiales</taxon>
        <taxon>Pseudonocardiaceae</taxon>
        <taxon>Amycolatopsis</taxon>
    </lineage>
</organism>
<proteinExistence type="predicted"/>